<dbReference type="VEuPathDB" id="FungiDB:HMPREF1544_03810"/>
<feature type="region of interest" description="Disordered" evidence="1">
    <location>
        <begin position="114"/>
        <end position="170"/>
    </location>
</feature>
<dbReference type="InParanoid" id="S2JGM9"/>
<feature type="compositionally biased region" description="Acidic residues" evidence="1">
    <location>
        <begin position="142"/>
        <end position="154"/>
    </location>
</feature>
<proteinExistence type="predicted"/>
<feature type="compositionally biased region" description="Low complexity" evidence="1">
    <location>
        <begin position="282"/>
        <end position="293"/>
    </location>
</feature>
<feature type="compositionally biased region" description="Polar residues" evidence="1">
    <location>
        <begin position="294"/>
        <end position="310"/>
    </location>
</feature>
<organism evidence="2 3">
    <name type="scientific">Mucor circinelloides f. circinelloides (strain 1006PhL)</name>
    <name type="common">Mucormycosis agent</name>
    <name type="synonym">Calyptromyces circinelloides</name>
    <dbReference type="NCBI Taxonomy" id="1220926"/>
    <lineage>
        <taxon>Eukaryota</taxon>
        <taxon>Fungi</taxon>
        <taxon>Fungi incertae sedis</taxon>
        <taxon>Mucoromycota</taxon>
        <taxon>Mucoromycotina</taxon>
        <taxon>Mucoromycetes</taxon>
        <taxon>Mucorales</taxon>
        <taxon>Mucorineae</taxon>
        <taxon>Mucoraceae</taxon>
        <taxon>Mucor</taxon>
    </lineage>
</organism>
<reference evidence="3" key="1">
    <citation type="submission" date="2013-05" db="EMBL/GenBank/DDBJ databases">
        <title>The Genome sequence of Mucor circinelloides f. circinelloides 1006PhL.</title>
        <authorList>
            <consortium name="The Broad Institute Genomics Platform"/>
            <person name="Cuomo C."/>
            <person name="Earl A."/>
            <person name="Findley K."/>
            <person name="Lee S.C."/>
            <person name="Walker B."/>
            <person name="Young S."/>
            <person name="Zeng Q."/>
            <person name="Gargeya S."/>
            <person name="Fitzgerald M."/>
            <person name="Haas B."/>
            <person name="Abouelleil A."/>
            <person name="Allen A.W."/>
            <person name="Alvarado L."/>
            <person name="Arachchi H.M."/>
            <person name="Berlin A.M."/>
            <person name="Chapman S.B."/>
            <person name="Gainer-Dewar J."/>
            <person name="Goldberg J."/>
            <person name="Griggs A."/>
            <person name="Gujja S."/>
            <person name="Hansen M."/>
            <person name="Howarth C."/>
            <person name="Imamovic A."/>
            <person name="Ireland A."/>
            <person name="Larimer J."/>
            <person name="McCowan C."/>
            <person name="Murphy C."/>
            <person name="Pearson M."/>
            <person name="Poon T.W."/>
            <person name="Priest M."/>
            <person name="Roberts A."/>
            <person name="Saif S."/>
            <person name="Shea T."/>
            <person name="Sisk P."/>
            <person name="Sykes S."/>
            <person name="Wortman J."/>
            <person name="Nusbaum C."/>
            <person name="Birren B."/>
        </authorList>
    </citation>
    <scope>NUCLEOTIDE SEQUENCE [LARGE SCALE GENOMIC DNA]</scope>
    <source>
        <strain evidence="3">1006PhL</strain>
    </source>
</reference>
<dbReference type="Proteomes" id="UP000014254">
    <property type="component" value="Unassembled WGS sequence"/>
</dbReference>
<name>S2JGM9_MUCC1</name>
<feature type="compositionally biased region" description="Low complexity" evidence="1">
    <location>
        <begin position="319"/>
        <end position="342"/>
    </location>
</feature>
<dbReference type="OrthoDB" id="2288039at2759"/>
<dbReference type="OMA" id="ACELMSG"/>
<accession>S2JGM9</accession>
<evidence type="ECO:0000313" key="3">
    <source>
        <dbReference type="Proteomes" id="UP000014254"/>
    </source>
</evidence>
<evidence type="ECO:0000313" key="2">
    <source>
        <dbReference type="EMBL" id="EPB89441.1"/>
    </source>
</evidence>
<gene>
    <name evidence="2" type="ORF">HMPREF1544_03810</name>
</gene>
<feature type="region of interest" description="Disordered" evidence="1">
    <location>
        <begin position="281"/>
        <end position="396"/>
    </location>
</feature>
<protein>
    <submittedName>
        <fullName evidence="2">Uncharacterized protein</fullName>
    </submittedName>
</protein>
<sequence>MNDLFYVLQETGLNNEELYLPPDTPFGKTNPRRLKALLKKRHARQRERLLHQQVVELDEYRRDFTKNNKEDLFITQTETACELMSGPDFLIERNDQIMELLSMIPLIDNKAEKDTEMSEQMDTVVPEEKTLAPPPPSLPSDTDMDTSEEEEGESLNDASQDVAGDDDEAIQDRKMKYSAIIKKKYKKGFSRLRKLHKAQLKKLLDLQKEDLEAIVEETPPIEVQTVEAEKGSNLATSKEQNHRSKGKGRHREHEGGRVVNEQQREALSSAQQTAQHLLRTMNCKNKNSNFNKSQTADGSMSRNNHPQPRSHNNRILDIATASRPSAAASPKPPTVASSAPPTVESSKPPIVATARPLTVATAGTPAVASNSRNNGKKRKMQKGRRDSNQPLFDTRPITFKPSTLLGDSDGSIYIKNKPDRVIINGQDFGSPKDFDDAINGIQRDNNSILRRHLGGNTYLYFKANTGQYIALGKVSRIQPFIHKFLLSR</sequence>
<evidence type="ECO:0000256" key="1">
    <source>
        <dbReference type="SAM" id="MobiDB-lite"/>
    </source>
</evidence>
<dbReference type="AlphaFoldDB" id="S2JGM9"/>
<feature type="region of interest" description="Disordered" evidence="1">
    <location>
        <begin position="227"/>
        <end position="257"/>
    </location>
</feature>
<keyword evidence="3" id="KW-1185">Reference proteome</keyword>
<dbReference type="EMBL" id="KE123935">
    <property type="protein sequence ID" value="EPB89441.1"/>
    <property type="molecule type" value="Genomic_DNA"/>
</dbReference>